<feature type="domain" description="RNA 3'-terminal phosphate cyclase" evidence="7">
    <location>
        <begin position="9"/>
        <end position="327"/>
    </location>
</feature>
<dbReference type="EMBL" id="MFSU01000016">
    <property type="protein sequence ID" value="OGI48878.1"/>
    <property type="molecule type" value="Genomic_DNA"/>
</dbReference>
<feature type="active site" description="Tele-AMP-histidine intermediate" evidence="5">
    <location>
        <position position="310"/>
    </location>
</feature>
<dbReference type="PANTHER" id="PTHR11096">
    <property type="entry name" value="RNA 3' TERMINAL PHOSPHATE CYCLASE"/>
    <property type="match status" value="1"/>
</dbReference>
<dbReference type="HAMAP" id="MF_00200">
    <property type="entry name" value="RTC"/>
    <property type="match status" value="1"/>
</dbReference>
<dbReference type="PANTHER" id="PTHR11096:SF0">
    <property type="entry name" value="RNA 3'-TERMINAL PHOSPHATE CYCLASE"/>
    <property type="match status" value="1"/>
</dbReference>
<evidence type="ECO:0000256" key="1">
    <source>
        <dbReference type="ARBA" id="ARBA00009206"/>
    </source>
</evidence>
<feature type="binding site" evidence="5">
    <location>
        <begin position="284"/>
        <end position="288"/>
    </location>
    <ligand>
        <name>ATP</name>
        <dbReference type="ChEBI" id="CHEBI:30616"/>
    </ligand>
</feature>
<dbReference type="Pfam" id="PF01137">
    <property type="entry name" value="RTC"/>
    <property type="match status" value="1"/>
</dbReference>
<evidence type="ECO:0000256" key="3">
    <source>
        <dbReference type="ARBA" id="ARBA00022741"/>
    </source>
</evidence>
<dbReference type="SUPFAM" id="SSF52913">
    <property type="entry name" value="RNA 3'-terminal phosphate cyclase, RPTC, insert domain"/>
    <property type="match status" value="1"/>
</dbReference>
<comment type="similarity">
    <text evidence="1 5">Belongs to the RNA 3'-terminal cyclase family. Type 1 subfamily.</text>
</comment>
<dbReference type="PIRSF" id="PIRSF005378">
    <property type="entry name" value="RNA3'_term_phos_cycl_euk"/>
    <property type="match status" value="1"/>
</dbReference>
<dbReference type="InterPro" id="IPR036553">
    <property type="entry name" value="RPTC_insert"/>
</dbReference>
<keyword evidence="2 5" id="KW-0436">Ligase</keyword>
<dbReference type="SUPFAM" id="SSF55205">
    <property type="entry name" value="EPT/RTPC-like"/>
    <property type="match status" value="1"/>
</dbReference>
<dbReference type="Proteomes" id="UP000178885">
    <property type="component" value="Unassembled WGS sequence"/>
</dbReference>
<evidence type="ECO:0000256" key="2">
    <source>
        <dbReference type="ARBA" id="ARBA00022598"/>
    </source>
</evidence>
<keyword evidence="5" id="KW-0067">ATP-binding</keyword>
<comment type="function">
    <text evidence="5">Catalyzes the conversion of 3'-phosphate to a 2',3'-cyclic phosphodiester at the end of RNA. The mechanism of action of the enzyme occurs in 3 steps: (A) adenylation of the enzyme by ATP; (B) transfer of adenylate to an RNA-N3'P to produce RNA-N3'PP5'A; (C) and attack of the adjacent 2'-hydroxyl on the 3'-phosphorus in the diester linkage to produce the cyclic end product. The biological role of this enzyme is unknown but it is likely to function in some aspects of cellular RNA processing.</text>
</comment>
<accession>A0A1F6TUQ9</accession>
<keyword evidence="5" id="KW-0963">Cytoplasm</keyword>
<dbReference type="AlphaFoldDB" id="A0A1F6TUQ9"/>
<protein>
    <recommendedName>
        <fullName evidence="5 6">RNA 3'-terminal phosphate cyclase</fullName>
        <shortName evidence="5">RNA cyclase</shortName>
        <shortName evidence="5">RNA-3'-phosphate cyclase</shortName>
        <ecNumber evidence="5 6">6.5.1.4</ecNumber>
    </recommendedName>
</protein>
<evidence type="ECO:0000259" key="7">
    <source>
        <dbReference type="Pfam" id="PF01137"/>
    </source>
</evidence>
<comment type="catalytic activity">
    <reaction evidence="4 5">
        <text>a 3'-end 3'-phospho-ribonucleotide-RNA + ATP = a 3'-end 2',3'-cyclophospho-ribonucleotide-RNA + AMP + diphosphate</text>
        <dbReference type="Rhea" id="RHEA:23976"/>
        <dbReference type="Rhea" id="RHEA-COMP:10463"/>
        <dbReference type="Rhea" id="RHEA-COMP:10464"/>
        <dbReference type="ChEBI" id="CHEBI:30616"/>
        <dbReference type="ChEBI" id="CHEBI:33019"/>
        <dbReference type="ChEBI" id="CHEBI:83062"/>
        <dbReference type="ChEBI" id="CHEBI:83064"/>
        <dbReference type="ChEBI" id="CHEBI:456215"/>
        <dbReference type="EC" id="6.5.1.4"/>
    </reaction>
</comment>
<dbReference type="PROSITE" id="PS01287">
    <property type="entry name" value="RTC"/>
    <property type="match status" value="1"/>
</dbReference>
<evidence type="ECO:0000256" key="5">
    <source>
        <dbReference type="HAMAP-Rule" id="MF_00200"/>
    </source>
</evidence>
<dbReference type="GO" id="GO:0005524">
    <property type="term" value="F:ATP binding"/>
    <property type="evidence" value="ECO:0007669"/>
    <property type="project" value="UniProtKB-KW"/>
</dbReference>
<dbReference type="InterPro" id="IPR020719">
    <property type="entry name" value="RNA3'_term_phos_cycl-like_CS"/>
</dbReference>
<dbReference type="InterPro" id="IPR013791">
    <property type="entry name" value="RNA3'-term_phos_cycl_insert"/>
</dbReference>
<sequence length="342" mass="36430">MRAIDGAHGEGGGQLLRTACALSALTGEAVRVFDIRARRAPPGLAPQHLTAVKAVAALCGAEVEGLAVRAPEVVFRPGRLRGGEFRFDVGTAGSITLVLQAVLPVAFACGENVTLRLIGGTDVKAAPPLDYFRFVFLPLLERMGFKAKIELIRRGYYPRGGGEVGVEVEPGRPRPLRLDAPGALEEIRGVAHAANLPAHVAERMRRTAEEILCAYPRVRIEPQVLGREQAIGSGGAIVAWARTEHTILGGSEVAQRGVPAERIAQSAAESLRAEIESGATLDLHAADQILIYAALAPGASSFLARTWSSHAQTTAWLLEQFLPVRIRAPAHDALTRVEIAPE</sequence>
<dbReference type="InterPro" id="IPR017770">
    <property type="entry name" value="RNA3'_term_phos_cyc_type_1"/>
</dbReference>
<evidence type="ECO:0000313" key="10">
    <source>
        <dbReference type="Proteomes" id="UP000178885"/>
    </source>
</evidence>
<comment type="caution">
    <text evidence="9">The sequence shown here is derived from an EMBL/GenBank/DDBJ whole genome shotgun (WGS) entry which is preliminary data.</text>
</comment>
<organism evidence="9 10">
    <name type="scientific">Candidatus Muproteobacteria bacterium RBG_16_65_34</name>
    <dbReference type="NCBI Taxonomy" id="1817760"/>
    <lineage>
        <taxon>Bacteria</taxon>
        <taxon>Pseudomonadati</taxon>
        <taxon>Pseudomonadota</taxon>
        <taxon>Candidatus Muproteobacteria</taxon>
    </lineage>
</organism>
<dbReference type="GO" id="GO:0003963">
    <property type="term" value="F:RNA-3'-phosphate cyclase activity"/>
    <property type="evidence" value="ECO:0007669"/>
    <property type="project" value="UniProtKB-UniRule"/>
</dbReference>
<keyword evidence="3 5" id="KW-0547">Nucleotide-binding</keyword>
<dbReference type="NCBIfam" id="TIGR03399">
    <property type="entry name" value="RNA_3prim_cycl"/>
    <property type="match status" value="1"/>
</dbReference>
<evidence type="ECO:0000256" key="6">
    <source>
        <dbReference type="NCBIfam" id="TIGR03399"/>
    </source>
</evidence>
<dbReference type="EC" id="6.5.1.4" evidence="5 6"/>
<reference evidence="9 10" key="1">
    <citation type="journal article" date="2016" name="Nat. Commun.">
        <title>Thousands of microbial genomes shed light on interconnected biogeochemical processes in an aquifer system.</title>
        <authorList>
            <person name="Anantharaman K."/>
            <person name="Brown C.T."/>
            <person name="Hug L.A."/>
            <person name="Sharon I."/>
            <person name="Castelle C.J."/>
            <person name="Probst A.J."/>
            <person name="Thomas B.C."/>
            <person name="Singh A."/>
            <person name="Wilkins M.J."/>
            <person name="Karaoz U."/>
            <person name="Brodie E.L."/>
            <person name="Williams K.H."/>
            <person name="Hubbard S.S."/>
            <person name="Banfield J.F."/>
        </authorList>
    </citation>
    <scope>NUCLEOTIDE SEQUENCE [LARGE SCALE GENOMIC DNA]</scope>
</reference>
<evidence type="ECO:0000256" key="4">
    <source>
        <dbReference type="ARBA" id="ARBA00024481"/>
    </source>
</evidence>
<evidence type="ECO:0000313" key="9">
    <source>
        <dbReference type="EMBL" id="OGI48878.1"/>
    </source>
</evidence>
<feature type="binding site" evidence="5">
    <location>
        <position position="100"/>
    </location>
    <ligand>
        <name>ATP</name>
        <dbReference type="ChEBI" id="CHEBI:30616"/>
    </ligand>
</feature>
<evidence type="ECO:0000259" key="8">
    <source>
        <dbReference type="Pfam" id="PF05189"/>
    </source>
</evidence>
<feature type="domain" description="RNA 3'-terminal phosphate cyclase insert" evidence="8">
    <location>
        <begin position="181"/>
        <end position="276"/>
    </location>
</feature>
<dbReference type="STRING" id="1817760.A2151_02310"/>
<dbReference type="GO" id="GO:0006396">
    <property type="term" value="P:RNA processing"/>
    <property type="evidence" value="ECO:0007669"/>
    <property type="project" value="UniProtKB-UniRule"/>
</dbReference>
<dbReference type="InterPro" id="IPR013792">
    <property type="entry name" value="RNA3'P_cycl/enolpyr_Trfase_a/b"/>
</dbReference>
<dbReference type="Gene3D" id="3.30.360.20">
    <property type="entry name" value="RNA 3'-terminal phosphate cyclase, insert domain"/>
    <property type="match status" value="1"/>
</dbReference>
<dbReference type="NCBIfam" id="NF003246">
    <property type="entry name" value="PRK04204.1-2"/>
    <property type="match status" value="1"/>
</dbReference>
<gene>
    <name evidence="5" type="primary">rtcA</name>
    <name evidence="9" type="ORF">A2151_02310</name>
</gene>
<comment type="subcellular location">
    <subcellularLocation>
        <location evidence="5">Cytoplasm</location>
    </subcellularLocation>
</comment>
<dbReference type="GO" id="GO:0005737">
    <property type="term" value="C:cytoplasm"/>
    <property type="evidence" value="ECO:0007669"/>
    <property type="project" value="UniProtKB-SubCell"/>
</dbReference>
<name>A0A1F6TUQ9_9PROT</name>
<dbReference type="InterPro" id="IPR000228">
    <property type="entry name" value="RNA3'_term_phos_cyc"/>
</dbReference>
<dbReference type="InterPro" id="IPR023797">
    <property type="entry name" value="RNA3'_phos_cyclase_dom"/>
</dbReference>
<dbReference type="Gene3D" id="3.65.10.20">
    <property type="entry name" value="RNA 3'-terminal phosphate cyclase domain"/>
    <property type="match status" value="1"/>
</dbReference>
<dbReference type="Pfam" id="PF05189">
    <property type="entry name" value="RTC_insert"/>
    <property type="match status" value="1"/>
</dbReference>
<proteinExistence type="inferred from homology"/>
<dbReference type="InterPro" id="IPR037136">
    <property type="entry name" value="RNA3'_phos_cyclase_dom_sf"/>
</dbReference>